<comment type="caution">
    <text evidence="1">The sequence shown here is derived from an EMBL/GenBank/DDBJ whole genome shotgun (WGS) entry which is preliminary data.</text>
</comment>
<protein>
    <submittedName>
        <fullName evidence="1">Uncharacterized protein</fullName>
    </submittedName>
</protein>
<dbReference type="Proteomes" id="UP000247459">
    <property type="component" value="Unassembled WGS sequence"/>
</dbReference>
<dbReference type="EMBL" id="PRLG01000018">
    <property type="protein sequence ID" value="PYY29448.1"/>
    <property type="molecule type" value="Genomic_DNA"/>
</dbReference>
<name>A0A2W0CP31_9BACL</name>
<proteinExistence type="predicted"/>
<reference evidence="1 2" key="1">
    <citation type="submission" date="2018-01" db="EMBL/GenBank/DDBJ databases">
        <title>Genome sequence of the PGP bacterium Paenibacillus illinoisensis E3.</title>
        <authorList>
            <person name="Rolli E."/>
            <person name="Marasco R."/>
            <person name="Bessem C."/>
            <person name="Michoud G."/>
            <person name="Gaiarsa S."/>
            <person name="Borin S."/>
            <person name="Daffonchio D."/>
        </authorList>
    </citation>
    <scope>NUCLEOTIDE SEQUENCE [LARGE SCALE GENOMIC DNA]</scope>
    <source>
        <strain evidence="1 2">E3</strain>
    </source>
</reference>
<organism evidence="1 2">
    <name type="scientific">Paenibacillus illinoisensis</name>
    <dbReference type="NCBI Taxonomy" id="59845"/>
    <lineage>
        <taxon>Bacteria</taxon>
        <taxon>Bacillati</taxon>
        <taxon>Bacillota</taxon>
        <taxon>Bacilli</taxon>
        <taxon>Bacillales</taxon>
        <taxon>Paenibacillaceae</taxon>
        <taxon>Paenibacillus</taxon>
    </lineage>
</organism>
<accession>A0A2W0CP31</accession>
<evidence type="ECO:0000313" key="1">
    <source>
        <dbReference type="EMBL" id="PYY29448.1"/>
    </source>
</evidence>
<sequence length="66" mass="8027">MCFIYQFAALDSWNLSRQWFYSLVNTFTNETKRLCENIHYQLGDFVIYFTSCTHYNVIFFTLQVFS</sequence>
<dbReference type="AlphaFoldDB" id="A0A2W0CP31"/>
<gene>
    <name evidence="1" type="ORF">PIL02S_02402</name>
</gene>
<evidence type="ECO:0000313" key="2">
    <source>
        <dbReference type="Proteomes" id="UP000247459"/>
    </source>
</evidence>